<evidence type="ECO:0000256" key="8">
    <source>
        <dbReference type="ARBA" id="ARBA00023319"/>
    </source>
</evidence>
<evidence type="ECO:0000256" key="4">
    <source>
        <dbReference type="ARBA" id="ARBA00022989"/>
    </source>
</evidence>
<evidence type="ECO:0000256" key="1">
    <source>
        <dbReference type="ARBA" id="ARBA00004479"/>
    </source>
</evidence>
<dbReference type="Ensembl" id="ENSMZET00005029596.1">
    <property type="protein sequence ID" value="ENSMZEP00005028691.1"/>
    <property type="gene ID" value="ENSMZEG00005021396.1"/>
</dbReference>
<dbReference type="KEGG" id="mze:101470592"/>
<evidence type="ECO:0000259" key="12">
    <source>
        <dbReference type="Pfam" id="PF07686"/>
    </source>
</evidence>
<reference evidence="13" key="1">
    <citation type="submission" date="2025-08" db="UniProtKB">
        <authorList>
            <consortium name="Ensembl"/>
        </authorList>
    </citation>
    <scope>IDENTIFICATION</scope>
</reference>
<keyword evidence="8" id="KW-0393">Immunoglobulin domain</keyword>
<dbReference type="Gene3D" id="2.60.40.10">
    <property type="entry name" value="Immunoglobulins"/>
    <property type="match status" value="1"/>
</dbReference>
<evidence type="ECO:0000256" key="5">
    <source>
        <dbReference type="ARBA" id="ARBA00023136"/>
    </source>
</evidence>
<dbReference type="InterPro" id="IPR036179">
    <property type="entry name" value="Ig-like_dom_sf"/>
</dbReference>
<evidence type="ECO:0000313" key="14">
    <source>
        <dbReference type="Proteomes" id="UP000265160"/>
    </source>
</evidence>
<dbReference type="RefSeq" id="XP_004573441.1">
    <property type="nucleotide sequence ID" value="XM_004573384.2"/>
</dbReference>
<dbReference type="InterPro" id="IPR040216">
    <property type="entry name" value="CTLA4/CD28"/>
</dbReference>
<dbReference type="GO" id="GO:0009897">
    <property type="term" value="C:external side of plasma membrane"/>
    <property type="evidence" value="ECO:0007669"/>
    <property type="project" value="TreeGrafter"/>
</dbReference>
<evidence type="ECO:0000256" key="11">
    <source>
        <dbReference type="SAM" id="SignalP"/>
    </source>
</evidence>
<keyword evidence="7" id="KW-0325">Glycoprotein</keyword>
<dbReference type="GO" id="GO:0050852">
    <property type="term" value="P:T cell receptor signaling pathway"/>
    <property type="evidence" value="ECO:0007669"/>
    <property type="project" value="TreeGrafter"/>
</dbReference>
<keyword evidence="6" id="KW-1015">Disulfide bond</keyword>
<keyword evidence="14" id="KW-1185">Reference proteome</keyword>
<evidence type="ECO:0000256" key="10">
    <source>
        <dbReference type="SAM" id="Phobius"/>
    </source>
</evidence>
<sequence length="234" mass="26370">MFLTHCMMGWIVLTALSFCLPVWSATKVTQPYRVVSTNGVAQIQCVIHPQSLKYPYPEEARVTVLKGLHGHQEICFSILNFTDQRETRMEQKEQVECTAETTHDTVEVTLSGLNATDTDMYRCEIQIFYPPPYLRLIGNGTLIHVLDSSSCPMQETQRQSQHQGEEEGDDDNTAPVSVPVVVLVIAIICVLIIIIYFQTVQCERGRREMLRPWPGTLHKVDGASGPCENIVCNM</sequence>
<dbReference type="InterPro" id="IPR013106">
    <property type="entry name" value="Ig_V-set"/>
</dbReference>
<dbReference type="STRING" id="106582.ENSMZEP00005028691"/>
<evidence type="ECO:0000256" key="3">
    <source>
        <dbReference type="ARBA" id="ARBA00022729"/>
    </source>
</evidence>
<dbReference type="Pfam" id="PF07686">
    <property type="entry name" value="V-set"/>
    <property type="match status" value="1"/>
</dbReference>
<keyword evidence="3 11" id="KW-0732">Signal</keyword>
<reference evidence="13" key="2">
    <citation type="submission" date="2025-09" db="UniProtKB">
        <authorList>
            <consortium name="Ensembl"/>
        </authorList>
    </citation>
    <scope>IDENTIFICATION</scope>
</reference>
<evidence type="ECO:0000256" key="2">
    <source>
        <dbReference type="ARBA" id="ARBA00022692"/>
    </source>
</evidence>
<keyword evidence="4 10" id="KW-1133">Transmembrane helix</keyword>
<keyword evidence="5 10" id="KW-0472">Membrane</keyword>
<organism evidence="13 14">
    <name type="scientific">Maylandia zebra</name>
    <name type="common">zebra mbuna</name>
    <dbReference type="NCBI Taxonomy" id="106582"/>
    <lineage>
        <taxon>Eukaryota</taxon>
        <taxon>Metazoa</taxon>
        <taxon>Chordata</taxon>
        <taxon>Craniata</taxon>
        <taxon>Vertebrata</taxon>
        <taxon>Euteleostomi</taxon>
        <taxon>Actinopterygii</taxon>
        <taxon>Neopterygii</taxon>
        <taxon>Teleostei</taxon>
        <taxon>Neoteleostei</taxon>
        <taxon>Acanthomorphata</taxon>
        <taxon>Ovalentaria</taxon>
        <taxon>Cichlomorphae</taxon>
        <taxon>Cichliformes</taxon>
        <taxon>Cichlidae</taxon>
        <taxon>African cichlids</taxon>
        <taxon>Pseudocrenilabrinae</taxon>
        <taxon>Haplochromini</taxon>
        <taxon>Maylandia</taxon>
        <taxon>Maylandia zebra complex</taxon>
    </lineage>
</organism>
<dbReference type="AlphaFoldDB" id="A0A3P9D3M4"/>
<dbReference type="Proteomes" id="UP000265160">
    <property type="component" value="Unplaced"/>
</dbReference>
<feature type="transmembrane region" description="Helical" evidence="10">
    <location>
        <begin position="176"/>
        <end position="197"/>
    </location>
</feature>
<accession>A0A3P9D3M4</accession>
<feature type="domain" description="Immunoglobulin V-set" evidence="12">
    <location>
        <begin position="32"/>
        <end position="145"/>
    </location>
</feature>
<dbReference type="GeneID" id="101470592"/>
<evidence type="ECO:0000256" key="9">
    <source>
        <dbReference type="SAM" id="MobiDB-lite"/>
    </source>
</evidence>
<dbReference type="PANTHER" id="PTHR11494:SF8">
    <property type="entry name" value="CYTOTOXIC T-LYMPHOCYTE PROTEIN 4"/>
    <property type="match status" value="1"/>
</dbReference>
<name>A0A3P9D3M4_9CICH</name>
<dbReference type="FunFam" id="2.60.40.10:FF:000874">
    <property type="entry name" value="Inducible T-cell costimulator"/>
    <property type="match status" value="1"/>
</dbReference>
<dbReference type="CTD" id="940"/>
<evidence type="ECO:0000256" key="7">
    <source>
        <dbReference type="ARBA" id="ARBA00023180"/>
    </source>
</evidence>
<keyword evidence="2 10" id="KW-0812">Transmembrane</keyword>
<proteinExistence type="predicted"/>
<feature type="region of interest" description="Disordered" evidence="9">
    <location>
        <begin position="154"/>
        <end position="173"/>
    </location>
</feature>
<feature type="chain" id="PRO_5018278669" evidence="11">
    <location>
        <begin position="26"/>
        <end position="234"/>
    </location>
</feature>
<dbReference type="InterPro" id="IPR013783">
    <property type="entry name" value="Ig-like_fold"/>
</dbReference>
<comment type="subcellular location">
    <subcellularLocation>
        <location evidence="1">Membrane</location>
        <topology evidence="1">Single-pass type I membrane protein</topology>
    </subcellularLocation>
</comment>
<evidence type="ECO:0000256" key="6">
    <source>
        <dbReference type="ARBA" id="ARBA00023157"/>
    </source>
</evidence>
<dbReference type="PANTHER" id="PTHR11494">
    <property type="entry name" value="CYTOTOXIC T-LYMPHOCYTE PROTEIN"/>
    <property type="match status" value="1"/>
</dbReference>
<dbReference type="GeneTree" id="ENSGT00530000063873"/>
<protein>
    <submittedName>
        <fullName evidence="13">Cytotoxic T-lymphocyte protein 4</fullName>
    </submittedName>
</protein>
<dbReference type="SUPFAM" id="SSF48726">
    <property type="entry name" value="Immunoglobulin"/>
    <property type="match status" value="1"/>
</dbReference>
<feature type="signal peptide" evidence="11">
    <location>
        <begin position="1"/>
        <end position="25"/>
    </location>
</feature>
<evidence type="ECO:0000313" key="13">
    <source>
        <dbReference type="Ensembl" id="ENSMZEP00005028691.1"/>
    </source>
</evidence>
<dbReference type="OrthoDB" id="9908091at2759"/>
<dbReference type="GO" id="GO:0042129">
    <property type="term" value="P:regulation of T cell proliferation"/>
    <property type="evidence" value="ECO:0007669"/>
    <property type="project" value="InterPro"/>
</dbReference>